<dbReference type="EMBL" id="BAABLO010000012">
    <property type="protein sequence ID" value="GAA4728964.1"/>
    <property type="molecule type" value="Genomic_DNA"/>
</dbReference>
<keyword evidence="2" id="KW-1185">Reference proteome</keyword>
<evidence type="ECO:0008006" key="3">
    <source>
        <dbReference type="Google" id="ProtNLM"/>
    </source>
</evidence>
<accession>A0ABP8YJA4</accession>
<evidence type="ECO:0000313" key="2">
    <source>
        <dbReference type="Proteomes" id="UP001500556"/>
    </source>
</evidence>
<proteinExistence type="predicted"/>
<evidence type="ECO:0000313" key="1">
    <source>
        <dbReference type="EMBL" id="GAA4728964.1"/>
    </source>
</evidence>
<gene>
    <name evidence="1" type="ORF">GCM10025782_29710</name>
</gene>
<protein>
    <recommendedName>
        <fullName evidence="3">Nitroreductase family deazaflavin-dependent oxidoreductase</fullName>
    </recommendedName>
</protein>
<reference evidence="2" key="1">
    <citation type="journal article" date="2019" name="Int. J. Syst. Evol. Microbiol.">
        <title>The Global Catalogue of Microorganisms (GCM) 10K type strain sequencing project: providing services to taxonomists for standard genome sequencing and annotation.</title>
        <authorList>
            <consortium name="The Broad Institute Genomics Platform"/>
            <consortium name="The Broad Institute Genome Sequencing Center for Infectious Disease"/>
            <person name="Wu L."/>
            <person name="Ma J."/>
        </authorList>
    </citation>
    <scope>NUCLEOTIDE SEQUENCE [LARGE SCALE GENOMIC DNA]</scope>
    <source>
        <strain evidence="2">JCM 18961</strain>
    </source>
</reference>
<sequence>MTARAQQTTPAHRPRHHRLISWSLASPLHQLLGRLALLEYTASDGQTVRLPVQYARTGSDLVVAAGGASRKRWWRAFRSSRPAVVLVDGRRYGVTGQVVPRSAEPWPVVAAAYRRAFPLAELDDAELVLLHRAG</sequence>
<dbReference type="Proteomes" id="UP001500556">
    <property type="component" value="Unassembled WGS sequence"/>
</dbReference>
<name>A0ABP8YJA4_9MICO</name>
<comment type="caution">
    <text evidence="1">The sequence shown here is derived from an EMBL/GenBank/DDBJ whole genome shotgun (WGS) entry which is preliminary data.</text>
</comment>
<organism evidence="1 2">
    <name type="scientific">Pedococcus ginsenosidimutans</name>
    <dbReference type="NCBI Taxonomy" id="490570"/>
    <lineage>
        <taxon>Bacteria</taxon>
        <taxon>Bacillati</taxon>
        <taxon>Actinomycetota</taxon>
        <taxon>Actinomycetes</taxon>
        <taxon>Micrococcales</taxon>
        <taxon>Intrasporangiaceae</taxon>
        <taxon>Pedococcus</taxon>
    </lineage>
</organism>
<dbReference type="RefSeq" id="WP_345504534.1">
    <property type="nucleotide sequence ID" value="NZ_BAABLO010000012.1"/>
</dbReference>